<dbReference type="Proteomes" id="UP001163846">
    <property type="component" value="Unassembled WGS sequence"/>
</dbReference>
<dbReference type="AlphaFoldDB" id="A0AA38UIZ2"/>
<sequence length="197" mass="21555">MDLPTAFPPYIFTPLTDLDPEPLALFNDVLRLQVSALSLLLFRTKQMFGLAIEERLSVDTRTPEEKDALLAWADKFCCEHPHIPREEIARRKKEREEEREKDKAITAAKMAEYMRSMTEQIASLAGTIQLLAAQHPVPSNVTVPSSFLSTCVQPILPLQAVVASGSGTIGTGDDTVPVTSTAADEPQGNTSESSEST</sequence>
<keyword evidence="3" id="KW-1185">Reference proteome</keyword>
<feature type="region of interest" description="Disordered" evidence="1">
    <location>
        <begin position="168"/>
        <end position="197"/>
    </location>
</feature>
<evidence type="ECO:0000256" key="1">
    <source>
        <dbReference type="SAM" id="MobiDB-lite"/>
    </source>
</evidence>
<feature type="compositionally biased region" description="Polar residues" evidence="1">
    <location>
        <begin position="177"/>
        <end position="197"/>
    </location>
</feature>
<dbReference type="EMBL" id="MU806093">
    <property type="protein sequence ID" value="KAJ3840137.1"/>
    <property type="molecule type" value="Genomic_DNA"/>
</dbReference>
<protein>
    <submittedName>
        <fullName evidence="2">Uncharacterized protein</fullName>
    </submittedName>
</protein>
<reference evidence="2" key="1">
    <citation type="submission" date="2022-08" db="EMBL/GenBank/DDBJ databases">
        <authorList>
            <consortium name="DOE Joint Genome Institute"/>
            <person name="Min B."/>
            <person name="Riley R."/>
            <person name="Sierra-Patev S."/>
            <person name="Naranjo-Ortiz M."/>
            <person name="Looney B."/>
            <person name="Konkel Z."/>
            <person name="Slot J.C."/>
            <person name="Sakamoto Y."/>
            <person name="Steenwyk J.L."/>
            <person name="Rokas A."/>
            <person name="Carro J."/>
            <person name="Camarero S."/>
            <person name="Ferreira P."/>
            <person name="Molpeceres G."/>
            <person name="Ruiz-Duenas F.J."/>
            <person name="Serrano A."/>
            <person name="Henrissat B."/>
            <person name="Drula E."/>
            <person name="Hughes K.W."/>
            <person name="Mata J.L."/>
            <person name="Ishikawa N.K."/>
            <person name="Vargas-Isla R."/>
            <person name="Ushijima S."/>
            <person name="Smith C.A."/>
            <person name="Ahrendt S."/>
            <person name="Andreopoulos W."/>
            <person name="He G."/>
            <person name="Labutti K."/>
            <person name="Lipzen A."/>
            <person name="Ng V."/>
            <person name="Sandor L."/>
            <person name="Barry K."/>
            <person name="Martinez A.T."/>
            <person name="Xiao Y."/>
            <person name="Gibbons J.G."/>
            <person name="Terashima K."/>
            <person name="Hibbett D.S."/>
            <person name="Grigoriev I.V."/>
        </authorList>
    </citation>
    <scope>NUCLEOTIDE SEQUENCE</scope>
    <source>
        <strain evidence="2">TFB9207</strain>
    </source>
</reference>
<proteinExistence type="predicted"/>
<accession>A0AA38UIZ2</accession>
<evidence type="ECO:0000313" key="2">
    <source>
        <dbReference type="EMBL" id="KAJ3840137.1"/>
    </source>
</evidence>
<organism evidence="2 3">
    <name type="scientific">Lentinula raphanica</name>
    <dbReference type="NCBI Taxonomy" id="153919"/>
    <lineage>
        <taxon>Eukaryota</taxon>
        <taxon>Fungi</taxon>
        <taxon>Dikarya</taxon>
        <taxon>Basidiomycota</taxon>
        <taxon>Agaricomycotina</taxon>
        <taxon>Agaricomycetes</taxon>
        <taxon>Agaricomycetidae</taxon>
        <taxon>Agaricales</taxon>
        <taxon>Marasmiineae</taxon>
        <taxon>Omphalotaceae</taxon>
        <taxon>Lentinula</taxon>
    </lineage>
</organism>
<gene>
    <name evidence="2" type="ORF">F5878DRAFT_614151</name>
</gene>
<evidence type="ECO:0000313" key="3">
    <source>
        <dbReference type="Proteomes" id="UP001163846"/>
    </source>
</evidence>
<name>A0AA38UIZ2_9AGAR</name>
<comment type="caution">
    <text evidence="2">The sequence shown here is derived from an EMBL/GenBank/DDBJ whole genome shotgun (WGS) entry which is preliminary data.</text>
</comment>